<dbReference type="Pfam" id="PF04542">
    <property type="entry name" value="Sigma70_r2"/>
    <property type="match status" value="1"/>
</dbReference>
<dbReference type="EMBL" id="JACIBY010000003">
    <property type="protein sequence ID" value="MBB3837863.1"/>
    <property type="molecule type" value="Genomic_DNA"/>
</dbReference>
<comment type="caution">
    <text evidence="7">The sequence shown here is derived from an EMBL/GenBank/DDBJ whole genome shotgun (WGS) entry which is preliminary data.</text>
</comment>
<evidence type="ECO:0000313" key="8">
    <source>
        <dbReference type="Proteomes" id="UP000541352"/>
    </source>
</evidence>
<sequence>MPLPQKNTEIISDLKLWNQLIADDKAAFSALFEKYLNPLVNYGKTLMPSHEKVKDCVQDVFVDIWLYRHSLSDEVVVKAYLFSSVRKRIARLYERDRIFRQTTPLEDLEFSLKFSIEHSMINDETLDLEVRQLNQLLNTLPPRQKETLYLRYHQGLSLEQIAEVLEINHQSVKNLLHRAILHLRKEWKGSISLLLIGGYLAL</sequence>
<name>A0A7W5ZJ99_9BACT</name>
<dbReference type="Gene3D" id="1.10.10.10">
    <property type="entry name" value="Winged helix-like DNA-binding domain superfamily/Winged helix DNA-binding domain"/>
    <property type="match status" value="1"/>
</dbReference>
<evidence type="ECO:0000313" key="7">
    <source>
        <dbReference type="EMBL" id="MBB3837863.1"/>
    </source>
</evidence>
<reference evidence="7 8" key="1">
    <citation type="submission" date="2020-08" db="EMBL/GenBank/DDBJ databases">
        <title>Genomic Encyclopedia of Type Strains, Phase IV (KMG-IV): sequencing the most valuable type-strain genomes for metagenomic binning, comparative biology and taxonomic classification.</title>
        <authorList>
            <person name="Goeker M."/>
        </authorList>
    </citation>
    <scope>NUCLEOTIDE SEQUENCE [LARGE SCALE GENOMIC DNA]</scope>
    <source>
        <strain evidence="7 8">DSM 17976</strain>
    </source>
</reference>
<dbReference type="SUPFAM" id="SSF88946">
    <property type="entry name" value="Sigma2 domain of RNA polymerase sigma factors"/>
    <property type="match status" value="1"/>
</dbReference>
<feature type="domain" description="RNA polymerase sigma-70 region 2" evidence="5">
    <location>
        <begin position="31"/>
        <end position="95"/>
    </location>
</feature>
<comment type="similarity">
    <text evidence="1">Belongs to the sigma-70 factor family. ECF subfamily.</text>
</comment>
<dbReference type="PANTHER" id="PTHR43133:SF46">
    <property type="entry name" value="RNA POLYMERASE SIGMA-70 FACTOR ECF SUBFAMILY"/>
    <property type="match status" value="1"/>
</dbReference>
<evidence type="ECO:0000256" key="2">
    <source>
        <dbReference type="ARBA" id="ARBA00023015"/>
    </source>
</evidence>
<keyword evidence="8" id="KW-1185">Reference proteome</keyword>
<dbReference type="CDD" id="cd06171">
    <property type="entry name" value="Sigma70_r4"/>
    <property type="match status" value="1"/>
</dbReference>
<dbReference type="NCBIfam" id="TIGR02937">
    <property type="entry name" value="sigma70-ECF"/>
    <property type="match status" value="1"/>
</dbReference>
<evidence type="ECO:0000256" key="3">
    <source>
        <dbReference type="ARBA" id="ARBA00023082"/>
    </source>
</evidence>
<dbReference type="GO" id="GO:0003677">
    <property type="term" value="F:DNA binding"/>
    <property type="evidence" value="ECO:0007669"/>
    <property type="project" value="InterPro"/>
</dbReference>
<evidence type="ECO:0000259" key="5">
    <source>
        <dbReference type="Pfam" id="PF04542"/>
    </source>
</evidence>
<evidence type="ECO:0000256" key="4">
    <source>
        <dbReference type="ARBA" id="ARBA00023163"/>
    </source>
</evidence>
<protein>
    <submittedName>
        <fullName evidence="7">RNA polymerase sigma factor (Sigma-70 family)</fullName>
    </submittedName>
</protein>
<dbReference type="Gene3D" id="1.10.1740.10">
    <property type="match status" value="1"/>
</dbReference>
<dbReference type="InterPro" id="IPR013249">
    <property type="entry name" value="RNA_pol_sigma70_r4_t2"/>
</dbReference>
<feature type="domain" description="RNA polymerase sigma factor 70 region 4 type 2" evidence="6">
    <location>
        <begin position="132"/>
        <end position="183"/>
    </location>
</feature>
<dbReference type="InterPro" id="IPR014284">
    <property type="entry name" value="RNA_pol_sigma-70_dom"/>
</dbReference>
<dbReference type="AlphaFoldDB" id="A0A7W5ZJ99"/>
<accession>A0A7W5ZJ99</accession>
<organism evidence="7 8">
    <name type="scientific">Runella defluvii</name>
    <dbReference type="NCBI Taxonomy" id="370973"/>
    <lineage>
        <taxon>Bacteria</taxon>
        <taxon>Pseudomonadati</taxon>
        <taxon>Bacteroidota</taxon>
        <taxon>Cytophagia</taxon>
        <taxon>Cytophagales</taxon>
        <taxon>Spirosomataceae</taxon>
        <taxon>Runella</taxon>
    </lineage>
</organism>
<dbReference type="SUPFAM" id="SSF88659">
    <property type="entry name" value="Sigma3 and sigma4 domains of RNA polymerase sigma factors"/>
    <property type="match status" value="1"/>
</dbReference>
<keyword evidence="2" id="KW-0805">Transcription regulation</keyword>
<dbReference type="RefSeq" id="WP_183972750.1">
    <property type="nucleotide sequence ID" value="NZ_JACIBY010000003.1"/>
</dbReference>
<dbReference type="InterPro" id="IPR013325">
    <property type="entry name" value="RNA_pol_sigma_r2"/>
</dbReference>
<dbReference type="InterPro" id="IPR036388">
    <property type="entry name" value="WH-like_DNA-bd_sf"/>
</dbReference>
<evidence type="ECO:0000256" key="1">
    <source>
        <dbReference type="ARBA" id="ARBA00010641"/>
    </source>
</evidence>
<proteinExistence type="inferred from homology"/>
<dbReference type="PANTHER" id="PTHR43133">
    <property type="entry name" value="RNA POLYMERASE ECF-TYPE SIGMA FACTO"/>
    <property type="match status" value="1"/>
</dbReference>
<dbReference type="GO" id="GO:0016987">
    <property type="term" value="F:sigma factor activity"/>
    <property type="evidence" value="ECO:0007669"/>
    <property type="project" value="UniProtKB-KW"/>
</dbReference>
<dbReference type="InterPro" id="IPR013324">
    <property type="entry name" value="RNA_pol_sigma_r3/r4-like"/>
</dbReference>
<dbReference type="InterPro" id="IPR007627">
    <property type="entry name" value="RNA_pol_sigma70_r2"/>
</dbReference>
<dbReference type="InterPro" id="IPR039425">
    <property type="entry name" value="RNA_pol_sigma-70-like"/>
</dbReference>
<gene>
    <name evidence="7" type="ORF">FHS57_001860</name>
</gene>
<dbReference type="Proteomes" id="UP000541352">
    <property type="component" value="Unassembled WGS sequence"/>
</dbReference>
<keyword evidence="3" id="KW-0731">Sigma factor</keyword>
<dbReference type="Pfam" id="PF08281">
    <property type="entry name" value="Sigma70_r4_2"/>
    <property type="match status" value="1"/>
</dbReference>
<keyword evidence="4" id="KW-0804">Transcription</keyword>
<evidence type="ECO:0000259" key="6">
    <source>
        <dbReference type="Pfam" id="PF08281"/>
    </source>
</evidence>
<dbReference type="GO" id="GO:0006352">
    <property type="term" value="P:DNA-templated transcription initiation"/>
    <property type="evidence" value="ECO:0007669"/>
    <property type="project" value="InterPro"/>
</dbReference>